<feature type="domain" description="GGDEF" evidence="8">
    <location>
        <begin position="320"/>
        <end position="453"/>
    </location>
</feature>
<dbReference type="InterPro" id="IPR029787">
    <property type="entry name" value="Nucleotide_cyclase"/>
</dbReference>
<dbReference type="NCBIfam" id="TIGR00254">
    <property type="entry name" value="GGDEF"/>
    <property type="match status" value="1"/>
</dbReference>
<dbReference type="PANTHER" id="PTHR45138">
    <property type="entry name" value="REGULATORY COMPONENTS OF SENSORY TRANSDUCTION SYSTEM"/>
    <property type="match status" value="1"/>
</dbReference>
<evidence type="ECO:0000256" key="3">
    <source>
        <dbReference type="ARBA" id="ARBA00012528"/>
    </source>
</evidence>
<accession>A0A4R6UPK8</accession>
<dbReference type="AlphaFoldDB" id="A0A4R6UPK8"/>
<dbReference type="GO" id="GO:1902201">
    <property type="term" value="P:negative regulation of bacterial-type flagellum-dependent cell motility"/>
    <property type="evidence" value="ECO:0007669"/>
    <property type="project" value="TreeGrafter"/>
</dbReference>
<dbReference type="SUPFAM" id="SSF55785">
    <property type="entry name" value="PYP-like sensor domain (PAS domain)"/>
    <property type="match status" value="2"/>
</dbReference>
<dbReference type="GO" id="GO:0016301">
    <property type="term" value="F:kinase activity"/>
    <property type="evidence" value="ECO:0007669"/>
    <property type="project" value="UniProtKB-KW"/>
</dbReference>
<gene>
    <name evidence="9" type="ORF">EV696_105124</name>
</gene>
<dbReference type="InterPro" id="IPR050469">
    <property type="entry name" value="Diguanylate_Cyclase"/>
</dbReference>
<comment type="catalytic activity">
    <reaction evidence="5">
        <text>2 GTP = 3',3'-c-di-GMP + 2 diphosphate</text>
        <dbReference type="Rhea" id="RHEA:24898"/>
        <dbReference type="ChEBI" id="CHEBI:33019"/>
        <dbReference type="ChEBI" id="CHEBI:37565"/>
        <dbReference type="ChEBI" id="CHEBI:58805"/>
        <dbReference type="EC" id="2.7.7.65"/>
    </reaction>
</comment>
<comment type="caution">
    <text evidence="9">The sequence shown here is derived from an EMBL/GenBank/DDBJ whole genome shotgun (WGS) entry which is preliminary data.</text>
</comment>
<evidence type="ECO:0000313" key="9">
    <source>
        <dbReference type="EMBL" id="TDQ49150.1"/>
    </source>
</evidence>
<evidence type="ECO:0000256" key="2">
    <source>
        <dbReference type="ARBA" id="ARBA00004533"/>
    </source>
</evidence>
<dbReference type="PROSITE" id="PS50887">
    <property type="entry name" value="GGDEF"/>
    <property type="match status" value="1"/>
</dbReference>
<evidence type="ECO:0000259" key="8">
    <source>
        <dbReference type="PROSITE" id="PS50887"/>
    </source>
</evidence>
<dbReference type="Gene3D" id="3.30.450.20">
    <property type="entry name" value="PAS domain"/>
    <property type="match status" value="2"/>
</dbReference>
<dbReference type="GO" id="GO:0043709">
    <property type="term" value="P:cell adhesion involved in single-species biofilm formation"/>
    <property type="evidence" value="ECO:0007669"/>
    <property type="project" value="TreeGrafter"/>
</dbReference>
<keyword evidence="4" id="KW-0418">Kinase</keyword>
<dbReference type="PANTHER" id="PTHR45138:SF9">
    <property type="entry name" value="DIGUANYLATE CYCLASE DGCM-RELATED"/>
    <property type="match status" value="1"/>
</dbReference>
<dbReference type="GO" id="GO:0005886">
    <property type="term" value="C:plasma membrane"/>
    <property type="evidence" value="ECO:0007669"/>
    <property type="project" value="UniProtKB-SubCell"/>
</dbReference>
<dbReference type="InterPro" id="IPR000160">
    <property type="entry name" value="GGDEF_dom"/>
</dbReference>
<reference evidence="9 10" key="1">
    <citation type="submission" date="2019-03" db="EMBL/GenBank/DDBJ databases">
        <title>Genomic Encyclopedia of Type Strains, Phase IV (KMG-IV): sequencing the most valuable type-strain genomes for metagenomic binning, comparative biology and taxonomic classification.</title>
        <authorList>
            <person name="Goeker M."/>
        </authorList>
    </citation>
    <scope>NUCLEOTIDE SEQUENCE [LARGE SCALE GENOMIC DNA]</scope>
    <source>
        <strain evidence="9 10">DSM 103792</strain>
    </source>
</reference>
<dbReference type="EC" id="2.7.7.65" evidence="3"/>
<evidence type="ECO:0000256" key="6">
    <source>
        <dbReference type="SAM" id="Coils"/>
    </source>
</evidence>
<evidence type="ECO:0000313" key="10">
    <source>
        <dbReference type="Proteomes" id="UP000295375"/>
    </source>
</evidence>
<keyword evidence="6" id="KW-0175">Coiled coil</keyword>
<evidence type="ECO:0000256" key="4">
    <source>
        <dbReference type="ARBA" id="ARBA00022777"/>
    </source>
</evidence>
<dbReference type="SUPFAM" id="SSF55073">
    <property type="entry name" value="Nucleotide cyclase"/>
    <property type="match status" value="1"/>
</dbReference>
<dbReference type="GO" id="GO:0052621">
    <property type="term" value="F:diguanylate cyclase activity"/>
    <property type="evidence" value="ECO:0007669"/>
    <property type="project" value="UniProtKB-EC"/>
</dbReference>
<comment type="cofactor">
    <cofactor evidence="1">
        <name>Mg(2+)</name>
        <dbReference type="ChEBI" id="CHEBI:18420"/>
    </cofactor>
</comment>
<dbReference type="InterPro" id="IPR035965">
    <property type="entry name" value="PAS-like_dom_sf"/>
</dbReference>
<dbReference type="InterPro" id="IPR000700">
    <property type="entry name" value="PAS-assoc_C"/>
</dbReference>
<dbReference type="RefSeq" id="WP_133589514.1">
    <property type="nucleotide sequence ID" value="NZ_CP037953.1"/>
</dbReference>
<protein>
    <recommendedName>
        <fullName evidence="3">diguanylate cyclase</fullName>
        <ecNumber evidence="3">2.7.7.65</ecNumber>
    </recommendedName>
</protein>
<dbReference type="Pfam" id="PF00990">
    <property type="entry name" value="GGDEF"/>
    <property type="match status" value="1"/>
</dbReference>
<dbReference type="FunFam" id="3.30.70.270:FF:000001">
    <property type="entry name" value="Diguanylate cyclase domain protein"/>
    <property type="match status" value="1"/>
</dbReference>
<evidence type="ECO:0000256" key="1">
    <source>
        <dbReference type="ARBA" id="ARBA00001946"/>
    </source>
</evidence>
<name>A0A4R6UPK8_9GAMM</name>
<dbReference type="Pfam" id="PF08448">
    <property type="entry name" value="PAS_4"/>
    <property type="match status" value="1"/>
</dbReference>
<dbReference type="Proteomes" id="UP000295375">
    <property type="component" value="Unassembled WGS sequence"/>
</dbReference>
<keyword evidence="4" id="KW-0808">Transferase</keyword>
<keyword evidence="10" id="KW-1185">Reference proteome</keyword>
<proteinExistence type="predicted"/>
<dbReference type="PROSITE" id="PS50113">
    <property type="entry name" value="PAC"/>
    <property type="match status" value="1"/>
</dbReference>
<organism evidence="9 10">
    <name type="scientific">Permianibacter aggregans</name>
    <dbReference type="NCBI Taxonomy" id="1510150"/>
    <lineage>
        <taxon>Bacteria</taxon>
        <taxon>Pseudomonadati</taxon>
        <taxon>Pseudomonadota</taxon>
        <taxon>Gammaproteobacteria</taxon>
        <taxon>Pseudomonadales</taxon>
        <taxon>Pseudomonadaceae</taxon>
        <taxon>Permianibacter</taxon>
    </lineage>
</organism>
<dbReference type="InterPro" id="IPR043128">
    <property type="entry name" value="Rev_trsase/Diguanyl_cyclase"/>
</dbReference>
<feature type="coiled-coil region" evidence="6">
    <location>
        <begin position="258"/>
        <end position="285"/>
    </location>
</feature>
<dbReference type="Gene3D" id="3.30.70.270">
    <property type="match status" value="1"/>
</dbReference>
<comment type="subcellular location">
    <subcellularLocation>
        <location evidence="2">Cell inner membrane</location>
    </subcellularLocation>
</comment>
<dbReference type="OrthoDB" id="9812260at2"/>
<sequence length="458" mass="51561">MPLELAEALLTALPSQIAVLDESGIVCYANPAWNRFMRESGRISTDSSIGSRYLSLCADVLLNGDQQEKPGFEQQWQTFLAGSDLVLRFDLACRTASTTHWFSAQINRFQYQEKRYFLVLYENISERKQTELQHILAERLLHKVLEVLPVGVWIMDQQGQIVEGNPAGIAIWAGARFVKPEQFGEYKGWWLDTGKPIQADEWAASRAIRNGEVSIDEEIRIQCFDGSEKIILNSALPLLDSKGVVTGAIIVNQDITSRKLAEQHLSQAKSEIESAHHELQQVLSREQKMARTDELTGLCNRRQFFALTQQLYEVARRYQTPLSVMLIDVDRFKQVNDLHGHLVGDKALVHIADIARKQVRASDVLARYGGEEFIIALPNTDSEKALHVAEQIRVDVATTPLVFDQQSIRLSISVGITEWHQSDSSLMQMITRADGALYAAKRAGRNKCLLAEQSADEN</sequence>
<dbReference type="InterPro" id="IPR013656">
    <property type="entry name" value="PAS_4"/>
</dbReference>
<dbReference type="CDD" id="cd01949">
    <property type="entry name" value="GGDEF"/>
    <property type="match status" value="1"/>
</dbReference>
<dbReference type="EMBL" id="SNYM01000005">
    <property type="protein sequence ID" value="TDQ49150.1"/>
    <property type="molecule type" value="Genomic_DNA"/>
</dbReference>
<dbReference type="SMART" id="SM00267">
    <property type="entry name" value="GGDEF"/>
    <property type="match status" value="1"/>
</dbReference>
<feature type="domain" description="PAC" evidence="7">
    <location>
        <begin position="215"/>
        <end position="267"/>
    </location>
</feature>
<evidence type="ECO:0000259" key="7">
    <source>
        <dbReference type="PROSITE" id="PS50113"/>
    </source>
</evidence>
<evidence type="ECO:0000256" key="5">
    <source>
        <dbReference type="ARBA" id="ARBA00034247"/>
    </source>
</evidence>